<keyword evidence="3" id="KW-1185">Reference proteome</keyword>
<feature type="region of interest" description="Disordered" evidence="1">
    <location>
        <begin position="1"/>
        <end position="35"/>
    </location>
</feature>
<dbReference type="AlphaFoldDB" id="A0A2T5C3N1"/>
<dbReference type="RefSeq" id="WP_107821752.1">
    <property type="nucleotide sequence ID" value="NZ_OY782574.1"/>
</dbReference>
<evidence type="ECO:0000313" key="3">
    <source>
        <dbReference type="Proteomes" id="UP000243525"/>
    </source>
</evidence>
<dbReference type="OrthoDB" id="10004136at2"/>
<proteinExistence type="predicted"/>
<accession>A0A2T5C3N1</accession>
<comment type="caution">
    <text evidence="2">The sequence shown here is derived from an EMBL/GenBank/DDBJ whole genome shotgun (WGS) entry which is preliminary data.</text>
</comment>
<dbReference type="Proteomes" id="UP000243525">
    <property type="component" value="Unassembled WGS sequence"/>
</dbReference>
<dbReference type="EMBL" id="QAAD01000005">
    <property type="protein sequence ID" value="PTN09346.1"/>
    <property type="molecule type" value="Genomic_DNA"/>
</dbReference>
<organism evidence="2 3">
    <name type="scientific">Mangrovibacterium marinum</name>
    <dbReference type="NCBI Taxonomy" id="1639118"/>
    <lineage>
        <taxon>Bacteria</taxon>
        <taxon>Pseudomonadati</taxon>
        <taxon>Bacteroidota</taxon>
        <taxon>Bacteroidia</taxon>
        <taxon>Marinilabiliales</taxon>
        <taxon>Prolixibacteraceae</taxon>
        <taxon>Mangrovibacterium</taxon>
    </lineage>
</organism>
<name>A0A2T5C3N1_9BACT</name>
<evidence type="ECO:0000313" key="2">
    <source>
        <dbReference type="EMBL" id="PTN09346.1"/>
    </source>
</evidence>
<sequence length="69" mass="8183">MKSAKNSKKDFKKTDIENNESRGLSAKGVKKDRSGKKRLSIYDEFDDDDLDLRNYKREEDEDDYEDDED</sequence>
<gene>
    <name evidence="2" type="ORF">C8N47_105187</name>
</gene>
<protein>
    <submittedName>
        <fullName evidence="2">Uncharacterized protein</fullName>
    </submittedName>
</protein>
<evidence type="ECO:0000256" key="1">
    <source>
        <dbReference type="SAM" id="MobiDB-lite"/>
    </source>
</evidence>
<feature type="compositionally biased region" description="Basic and acidic residues" evidence="1">
    <location>
        <begin position="7"/>
        <end position="20"/>
    </location>
</feature>
<reference evidence="2 3" key="1">
    <citation type="submission" date="2018-04" db="EMBL/GenBank/DDBJ databases">
        <title>Genomic Encyclopedia of Archaeal and Bacterial Type Strains, Phase II (KMG-II): from individual species to whole genera.</title>
        <authorList>
            <person name="Goeker M."/>
        </authorList>
    </citation>
    <scope>NUCLEOTIDE SEQUENCE [LARGE SCALE GENOMIC DNA]</scope>
    <source>
        <strain evidence="2 3">DSM 28823</strain>
    </source>
</reference>